<dbReference type="InterPro" id="IPR050090">
    <property type="entry name" value="Tyrosine_recombinase_XerCD"/>
</dbReference>
<protein>
    <recommendedName>
        <fullName evidence="4">Tyr recombinase domain-containing protein</fullName>
    </recommendedName>
</protein>
<comment type="similarity">
    <text evidence="1">Belongs to the 'phage' integrase family.</text>
</comment>
<reference evidence="5" key="1">
    <citation type="submission" date="2021-01" db="EMBL/GenBank/DDBJ databases">
        <title>Whole genome shotgun sequence of Verrucosispora sediminis NBRC 107745.</title>
        <authorList>
            <person name="Komaki H."/>
            <person name="Tamura T."/>
        </authorList>
    </citation>
    <scope>NUCLEOTIDE SEQUENCE</scope>
    <source>
        <strain evidence="5">NBRC 107745</strain>
    </source>
</reference>
<organism evidence="5 6">
    <name type="scientific">Micromonospora sediminimaris</name>
    <dbReference type="NCBI Taxonomy" id="547162"/>
    <lineage>
        <taxon>Bacteria</taxon>
        <taxon>Bacillati</taxon>
        <taxon>Actinomycetota</taxon>
        <taxon>Actinomycetes</taxon>
        <taxon>Micromonosporales</taxon>
        <taxon>Micromonosporaceae</taxon>
        <taxon>Micromonospora</taxon>
    </lineage>
</organism>
<dbReference type="CDD" id="cd00397">
    <property type="entry name" value="DNA_BRE_C"/>
    <property type="match status" value="1"/>
</dbReference>
<dbReference type="PROSITE" id="PS51898">
    <property type="entry name" value="TYR_RECOMBINASE"/>
    <property type="match status" value="1"/>
</dbReference>
<dbReference type="SUPFAM" id="SSF56349">
    <property type="entry name" value="DNA breaking-rejoining enzymes"/>
    <property type="match status" value="1"/>
</dbReference>
<name>A0A9W5UT34_9ACTN</name>
<feature type="domain" description="Tyr recombinase" evidence="4">
    <location>
        <begin position="143"/>
        <end position="329"/>
    </location>
</feature>
<evidence type="ECO:0000256" key="1">
    <source>
        <dbReference type="ARBA" id="ARBA00008857"/>
    </source>
</evidence>
<dbReference type="InterPro" id="IPR002104">
    <property type="entry name" value="Integrase_catalytic"/>
</dbReference>
<gene>
    <name evidence="5" type="ORF">Vse01_42100</name>
</gene>
<comment type="caution">
    <text evidence="5">The sequence shown here is derived from an EMBL/GenBank/DDBJ whole genome shotgun (WGS) entry which is preliminary data.</text>
</comment>
<dbReference type="InterPro" id="IPR010998">
    <property type="entry name" value="Integrase_recombinase_N"/>
</dbReference>
<evidence type="ECO:0000256" key="2">
    <source>
        <dbReference type="ARBA" id="ARBA00023125"/>
    </source>
</evidence>
<proteinExistence type="inferred from homology"/>
<dbReference type="GO" id="GO:0006310">
    <property type="term" value="P:DNA recombination"/>
    <property type="evidence" value="ECO:0007669"/>
    <property type="project" value="UniProtKB-KW"/>
</dbReference>
<dbReference type="AlphaFoldDB" id="A0A9W5UT34"/>
<dbReference type="RefSeq" id="WP_232511348.1">
    <property type="nucleotide sequence ID" value="NZ_BOPD01000026.1"/>
</dbReference>
<dbReference type="Gene3D" id="1.10.150.130">
    <property type="match status" value="1"/>
</dbReference>
<dbReference type="GO" id="GO:0015074">
    <property type="term" value="P:DNA integration"/>
    <property type="evidence" value="ECO:0007669"/>
    <property type="project" value="InterPro"/>
</dbReference>
<keyword evidence="6" id="KW-1185">Reference proteome</keyword>
<dbReference type="GO" id="GO:0003677">
    <property type="term" value="F:DNA binding"/>
    <property type="evidence" value="ECO:0007669"/>
    <property type="project" value="UniProtKB-KW"/>
</dbReference>
<evidence type="ECO:0000313" key="5">
    <source>
        <dbReference type="EMBL" id="GIJ35062.1"/>
    </source>
</evidence>
<dbReference type="Gene3D" id="1.10.443.10">
    <property type="entry name" value="Intergrase catalytic core"/>
    <property type="match status" value="1"/>
</dbReference>
<dbReference type="InterPro" id="IPR013762">
    <property type="entry name" value="Integrase-like_cat_sf"/>
</dbReference>
<dbReference type="EMBL" id="BOPD01000026">
    <property type="protein sequence ID" value="GIJ35062.1"/>
    <property type="molecule type" value="Genomic_DNA"/>
</dbReference>
<keyword evidence="2" id="KW-0238">DNA-binding</keyword>
<dbReference type="Proteomes" id="UP000607311">
    <property type="component" value="Unassembled WGS sequence"/>
</dbReference>
<evidence type="ECO:0000259" key="4">
    <source>
        <dbReference type="PROSITE" id="PS51898"/>
    </source>
</evidence>
<dbReference type="PANTHER" id="PTHR30349:SF41">
    <property type="entry name" value="INTEGRASE_RECOMBINASE PROTEIN MJ0367-RELATED"/>
    <property type="match status" value="1"/>
</dbReference>
<keyword evidence="3" id="KW-0233">DNA recombination</keyword>
<accession>A0A9W5UT34</accession>
<evidence type="ECO:0000256" key="3">
    <source>
        <dbReference type="ARBA" id="ARBA00023172"/>
    </source>
</evidence>
<evidence type="ECO:0000313" key="6">
    <source>
        <dbReference type="Proteomes" id="UP000607311"/>
    </source>
</evidence>
<sequence>MSQTAAGRPELEAARLLLERMGISPADLLGVQPARPPAPTFAEYVPIVAAAVSPGTRRAYGSYWKRVVQAWGGRRIDEPLPSEIEQLRAEVQANVVMRRNNRGGRSAAEHLVSALRCLYRRAVADGYLDAADNPALKVDKPRRLPSTRRAIGDARLAEINKAAASTGDDPALDSLLIRLHTETACRRGGALALRPRDLDTDQCLIFLREKGGASRWQPISPTLMRHLLAHHAERGDGDRNSNLLRYRDGRPLTYRRYDHLWSRIGQHLRWVHTQQISTHWLRHTTLTWVERTHGHAVARAYAGHTEGAGNGSTATYVRATLHEVAIALADLTGEEHPLAAEP</sequence>
<dbReference type="PANTHER" id="PTHR30349">
    <property type="entry name" value="PHAGE INTEGRASE-RELATED"/>
    <property type="match status" value="1"/>
</dbReference>
<dbReference type="Pfam" id="PF00589">
    <property type="entry name" value="Phage_integrase"/>
    <property type="match status" value="1"/>
</dbReference>
<dbReference type="InterPro" id="IPR011010">
    <property type="entry name" value="DNA_brk_join_enz"/>
</dbReference>